<dbReference type="AlphaFoldDB" id="A0A815H4L6"/>
<organism evidence="3 4">
    <name type="scientific">Adineta ricciae</name>
    <name type="common">Rotifer</name>
    <dbReference type="NCBI Taxonomy" id="249248"/>
    <lineage>
        <taxon>Eukaryota</taxon>
        <taxon>Metazoa</taxon>
        <taxon>Spiralia</taxon>
        <taxon>Gnathifera</taxon>
        <taxon>Rotifera</taxon>
        <taxon>Eurotatoria</taxon>
        <taxon>Bdelloidea</taxon>
        <taxon>Adinetida</taxon>
        <taxon>Adinetidae</taxon>
        <taxon>Adineta</taxon>
    </lineage>
</organism>
<keyword evidence="2" id="KW-0472">Membrane</keyword>
<reference evidence="3" key="1">
    <citation type="submission" date="2021-02" db="EMBL/GenBank/DDBJ databases">
        <authorList>
            <person name="Nowell W R."/>
        </authorList>
    </citation>
    <scope>NUCLEOTIDE SEQUENCE</scope>
</reference>
<comment type="caution">
    <text evidence="3">The sequence shown here is derived from an EMBL/GenBank/DDBJ whole genome shotgun (WGS) entry which is preliminary data.</text>
</comment>
<keyword evidence="2" id="KW-1133">Transmembrane helix</keyword>
<name>A0A815H4L6_ADIRI</name>
<evidence type="ECO:0000313" key="3">
    <source>
        <dbReference type="EMBL" id="CAF1347350.1"/>
    </source>
</evidence>
<feature type="compositionally biased region" description="Polar residues" evidence="1">
    <location>
        <begin position="928"/>
        <end position="941"/>
    </location>
</feature>
<feature type="transmembrane region" description="Helical" evidence="2">
    <location>
        <begin position="591"/>
        <end position="611"/>
    </location>
</feature>
<dbReference type="Proteomes" id="UP000663852">
    <property type="component" value="Unassembled WGS sequence"/>
</dbReference>
<keyword evidence="2" id="KW-0812">Transmembrane</keyword>
<evidence type="ECO:0008006" key="5">
    <source>
        <dbReference type="Google" id="ProtNLM"/>
    </source>
</evidence>
<gene>
    <name evidence="3" type="ORF">EDS130_LOCUS33077</name>
</gene>
<feature type="transmembrane region" description="Helical" evidence="2">
    <location>
        <begin position="853"/>
        <end position="882"/>
    </location>
</feature>
<evidence type="ECO:0000313" key="4">
    <source>
        <dbReference type="Proteomes" id="UP000663852"/>
    </source>
</evidence>
<accession>A0A815H4L6</accession>
<feature type="region of interest" description="Disordered" evidence="1">
    <location>
        <begin position="896"/>
        <end position="941"/>
    </location>
</feature>
<evidence type="ECO:0000256" key="2">
    <source>
        <dbReference type="SAM" id="Phobius"/>
    </source>
</evidence>
<evidence type="ECO:0000256" key="1">
    <source>
        <dbReference type="SAM" id="MobiDB-lite"/>
    </source>
</evidence>
<proteinExistence type="predicted"/>
<feature type="transmembrane region" description="Helical" evidence="2">
    <location>
        <begin position="539"/>
        <end position="561"/>
    </location>
</feature>
<sequence length="941" mass="103042">MSIRQALINTVAHHRHYLQIAKMLCHTYELLLFLVQTIRLYEANVGGTGPGSSNIFSPDLTDFDAYGNKAAANDHMTVLVQPESQTVIVQFAPYNYSVPAITCTFGTPSFYIYSVAVGRNQVTHQFVFNGENSTGNAFIGVAVSNSSSSCSFTWYTRQISNTHQEFSVINVDPTGSVAYGAISKVFFIYPLTSPYSYISNYSLPDVGFMPHAIDVQNSSVVLAGYTNASLTAPELFKPVVYLMDTSGSIKDTWYYAASNGSWQEGLTNLGADSYAARFDMSIDISDTGGLVLVGIQSINTAFAFSINNVNSPTNLILVNSISNGKTAVGFGKAVAFLDSAGTTAAILNNIYTVLDYEWISSQVQIYSNISTSPQLISGWPNSQQTLGATTFNPSFLNIISTPTSLGVLDILGNFYIILPSASGLYSQTNVGGGRNPSFSTPTGCLGGMYKNTTSILPCSLCPAGTKNPGGYGISCEACNTTSFCPLASVGDVPQTELDIISQAVSYPLSPESTIFDEILVQNMFSIGSTTHCLMVSPSFWALVAVGLAVLILIIMLILNYFPRTSKLFHFAKMASKHADLVREGEMWTGGLASMAVVILIAFAIHFSVLFYHQYPIETSDDSWFACDVSIRNAQFSTTVQLLGTPPNSEEEPIFEMLNNQTFILNIRFVNTLLTCASVTIYNMRLTIPATIVPASCTSPTSNSTILSISIALTSLNDNLKIVLSGVLPIGAITISMTAPSSEEDAYHLRELNFTQSYYGNGRMIAPDSTITMQLTKVINITEPIDDAHESEYSGLFIPTFLVNLDQMLISITDYAVQTISETSVSLVLSETPYYVVNRQSPIAKLNEIIFHNIVFLIVCLEMFGLLFLVMKLFILPIIIVILKKLKCNIVDKYDSESKETENEQEKPKERKTTKERQIPRNIRRHPNTLDTSNQFHWTPHH</sequence>
<dbReference type="EMBL" id="CAJNOJ010000260">
    <property type="protein sequence ID" value="CAF1347350.1"/>
    <property type="molecule type" value="Genomic_DNA"/>
</dbReference>
<dbReference type="OrthoDB" id="10386212at2759"/>
<protein>
    <recommendedName>
        <fullName evidence="5">Transmembrane protein</fullName>
    </recommendedName>
</protein>
<feature type="compositionally biased region" description="Basic and acidic residues" evidence="1">
    <location>
        <begin position="896"/>
        <end position="918"/>
    </location>
</feature>